<dbReference type="GeneID" id="20657100"/>
<dbReference type="SUPFAM" id="SSF48371">
    <property type="entry name" value="ARM repeat"/>
    <property type="match status" value="4"/>
</dbReference>
<accession>G4Z240</accession>
<dbReference type="InParanoid" id="G4Z240"/>
<evidence type="ECO:0008006" key="4">
    <source>
        <dbReference type="Google" id="ProtNLM"/>
    </source>
</evidence>
<dbReference type="Gene3D" id="1.25.10.10">
    <property type="entry name" value="Leucine-rich Repeat Variant"/>
    <property type="match status" value="5"/>
</dbReference>
<feature type="region of interest" description="Disordered" evidence="1">
    <location>
        <begin position="1001"/>
        <end position="1026"/>
    </location>
</feature>
<dbReference type="InterPro" id="IPR011989">
    <property type="entry name" value="ARM-like"/>
</dbReference>
<proteinExistence type="predicted"/>
<gene>
    <name evidence="2" type="ORF">PHYSODRAFT_494737</name>
</gene>
<evidence type="ECO:0000313" key="3">
    <source>
        <dbReference type="Proteomes" id="UP000002640"/>
    </source>
</evidence>
<dbReference type="STRING" id="1094619.G4Z240"/>
<dbReference type="PANTHER" id="PTHR23315:SF7">
    <property type="entry name" value="U-BOX DOMAIN-CONTAINING PROTEIN 4"/>
    <property type="match status" value="1"/>
</dbReference>
<name>G4Z240_PHYSP</name>
<dbReference type="EMBL" id="JH159153">
    <property type="protein sequence ID" value="EGZ21375.1"/>
    <property type="molecule type" value="Genomic_DNA"/>
</dbReference>
<dbReference type="OMA" id="DLVRNCM"/>
<dbReference type="InterPro" id="IPR016024">
    <property type="entry name" value="ARM-type_fold"/>
</dbReference>
<evidence type="ECO:0000313" key="2">
    <source>
        <dbReference type="EMBL" id="EGZ21375.1"/>
    </source>
</evidence>
<keyword evidence="3" id="KW-1185">Reference proteome</keyword>
<protein>
    <recommendedName>
        <fullName evidence="4">Armadillo repeat-containing domain-containing protein</fullName>
    </recommendedName>
</protein>
<dbReference type="RefSeq" id="XP_009524092.1">
    <property type="nucleotide sequence ID" value="XM_009525797.1"/>
</dbReference>
<organism evidence="2 3">
    <name type="scientific">Phytophthora sojae (strain P6497)</name>
    <name type="common">Soybean stem and root rot agent</name>
    <name type="synonym">Phytophthora megasperma f. sp. glycines</name>
    <dbReference type="NCBI Taxonomy" id="1094619"/>
    <lineage>
        <taxon>Eukaryota</taxon>
        <taxon>Sar</taxon>
        <taxon>Stramenopiles</taxon>
        <taxon>Oomycota</taxon>
        <taxon>Peronosporomycetes</taxon>
        <taxon>Peronosporales</taxon>
        <taxon>Peronosporaceae</taxon>
        <taxon>Phytophthora</taxon>
    </lineage>
</organism>
<feature type="compositionally biased region" description="Low complexity" evidence="1">
    <location>
        <begin position="1010"/>
        <end position="1026"/>
    </location>
</feature>
<dbReference type="InterPro" id="IPR000225">
    <property type="entry name" value="Armadillo"/>
</dbReference>
<dbReference type="PANTHER" id="PTHR23315">
    <property type="entry name" value="U BOX DOMAIN-CONTAINING"/>
    <property type="match status" value="1"/>
</dbReference>
<evidence type="ECO:0000256" key="1">
    <source>
        <dbReference type="SAM" id="MobiDB-lite"/>
    </source>
</evidence>
<feature type="region of interest" description="Disordered" evidence="1">
    <location>
        <begin position="1367"/>
        <end position="1434"/>
    </location>
</feature>
<dbReference type="KEGG" id="psoj:PHYSODRAFT_494737"/>
<sequence length="1434" mass="155886">MSASSSDSAIKAPTAVVDEAAFILRKRRCAKTFEEMIAVRLKPHNGTDDAKPSTKATVEAVHADQSTQSPQIDEGISKLLEHGIIQSVLALSASSDPATEAHCCRALYYLSRVRAARKSMITQGVVASLKQLSRATSPVSRQDMAATLCHLSEEENAVEALFVEGIDRSLLRLMTSPSWETKRICAATVFNLSADARHIKHFREVFSQLLVAVAKANGGIGGSSLLNTSSSAELNSSSAYLIKAIYNASLVSKFHSALLGENIPRFLATHLPLVPPAIQGWALRAFVSICEVRANRQILLSSPFCELLETMLLSPNEEIQEITLLILLQLSMDEGSRIKICNWLPIGSLNSLVYLHSCILRNLCDSVLTHHELIQEGTVPALLEMSRMPESTVKVNAICSLCYLTSSSTEEVAVHIPELTELLLTLTQSTNAQDCIFAVEALYNISCCDDCVPLLCKSGALLDRLLQLATDPIHKKVAELVAAIVYRLAGVVSCAPQLLRRGFLSELVQLIRQYPTCRAYALNALFLLARNGGEDFPHGGDEIAELVLALLSNGNELEIAAKMWMKPAIPARFVKCKTNLDISQGDPATIRSGVTLLAHLAHHPKNRGALVRNGAVFRFLKKLNRLQSKTKSKSGDDDTILTNCAFVYYCLTATQEGCEFLVKERGVEDLINLSRIRIKHTGTKAESSDGKVAYSMKELCTLALCRLSSFAGLESRLIEQGAIQAVMVLALVATDSNTIKALSIMTLANCLVDVTPHCLQSLVGHGIIWALSSLCTVEHPEVSYVCAVSLCNLSAHANKIPKFLDAGAPRALIHLLSHSGGADAAEDAAIVLVTVKTIANLVANEKLCQAFLNEGLEKHLSVHFSSPESSEELRQLAAMVLLRVTSANGALISPDRLKLTMLLWMEQIIDMKDEDLVRNCMLTVHDLTSNSSLDVVELDVPHVLRILVQVLQRHHTRNSQIVTLCLSVLYNLSCQLPALPMIIQSEIMPFLRQQVPMTETTLAAQRRKGSTGSTSSTHPPPLSSGTTSANVQLCCLVLHNLSCCRAADDANVLAALVSCHAVATLHDIYYGPFNGLKEPAAVAICNIAVGKVNSTRVLEDHAGRVLLHFIRSEHFLPKHYRLVAATLRKLSNAPGNQACLLNARIANAMVFILTLPDMDSEANSNILAALRQFSSCKAHLARLLNDGVLPCVVKLADSPTATAQMVNYCFELISNLCSIDFQEYLKDCPEINVIGTLAKLSDHHKQSHHHSHLVQQAHQEATTSLDSYCARGEGCALALPEVITNLMKSATFTTGAAKKTLQIKANYTVPARKWSPQAQPKPKDPPPLVCNEIPPTDNGQIVSPEVKQRIGIFSPLQKEILVRDEKNDAVASSPAPGHGNKSILARRSSERGFGAGGLRLRSRNTSIVGARKVPLQRGRESRHLSGWSQRDGQG</sequence>
<dbReference type="SMART" id="SM00185">
    <property type="entry name" value="ARM"/>
    <property type="match status" value="12"/>
</dbReference>
<reference evidence="2 3" key="1">
    <citation type="journal article" date="2006" name="Science">
        <title>Phytophthora genome sequences uncover evolutionary origins and mechanisms of pathogenesis.</title>
        <authorList>
            <person name="Tyler B.M."/>
            <person name="Tripathy S."/>
            <person name="Zhang X."/>
            <person name="Dehal P."/>
            <person name="Jiang R.H."/>
            <person name="Aerts A."/>
            <person name="Arredondo F.D."/>
            <person name="Baxter L."/>
            <person name="Bensasson D."/>
            <person name="Beynon J.L."/>
            <person name="Chapman J."/>
            <person name="Damasceno C.M."/>
            <person name="Dorrance A.E."/>
            <person name="Dou D."/>
            <person name="Dickerman A.W."/>
            <person name="Dubchak I.L."/>
            <person name="Garbelotto M."/>
            <person name="Gijzen M."/>
            <person name="Gordon S.G."/>
            <person name="Govers F."/>
            <person name="Grunwald N.J."/>
            <person name="Huang W."/>
            <person name="Ivors K.L."/>
            <person name="Jones R.W."/>
            <person name="Kamoun S."/>
            <person name="Krampis K."/>
            <person name="Lamour K.H."/>
            <person name="Lee M.K."/>
            <person name="McDonald W.H."/>
            <person name="Medina M."/>
            <person name="Meijer H.J."/>
            <person name="Nordberg E.K."/>
            <person name="Maclean D.J."/>
            <person name="Ospina-Giraldo M.D."/>
            <person name="Morris P.F."/>
            <person name="Phuntumart V."/>
            <person name="Putnam N.H."/>
            <person name="Rash S."/>
            <person name="Rose J.K."/>
            <person name="Sakihama Y."/>
            <person name="Salamov A.A."/>
            <person name="Savidor A."/>
            <person name="Scheuring C.F."/>
            <person name="Smith B.M."/>
            <person name="Sobral B.W."/>
            <person name="Terry A."/>
            <person name="Torto-Alalibo T.A."/>
            <person name="Win J."/>
            <person name="Xu Z."/>
            <person name="Zhang H."/>
            <person name="Grigoriev I.V."/>
            <person name="Rokhsar D.S."/>
            <person name="Boore J.L."/>
        </authorList>
    </citation>
    <scope>NUCLEOTIDE SEQUENCE [LARGE SCALE GENOMIC DNA]</scope>
    <source>
        <strain evidence="2 3">P6497</strain>
    </source>
</reference>
<dbReference type="Proteomes" id="UP000002640">
    <property type="component" value="Unassembled WGS sequence"/>
</dbReference>